<dbReference type="PANTHER" id="PTHR24376:SF235">
    <property type="entry name" value="C2H2-TYPE DOMAIN-CONTAINING PROTEIN"/>
    <property type="match status" value="1"/>
</dbReference>
<feature type="domain" description="C2H2-type" evidence="9">
    <location>
        <begin position="193"/>
        <end position="220"/>
    </location>
</feature>
<dbReference type="Gene3D" id="3.30.160.60">
    <property type="entry name" value="Classic Zinc Finger"/>
    <property type="match status" value="3"/>
</dbReference>
<name>A0ABR3GZN6_LOXSC</name>
<keyword evidence="12" id="KW-1185">Reference proteome</keyword>
<evidence type="ECO:0000256" key="3">
    <source>
        <dbReference type="ARBA" id="ARBA00022737"/>
    </source>
</evidence>
<feature type="domain" description="ZAD" evidence="10">
    <location>
        <begin position="20"/>
        <end position="92"/>
    </location>
</feature>
<evidence type="ECO:0000256" key="6">
    <source>
        <dbReference type="ARBA" id="ARBA00023242"/>
    </source>
</evidence>
<feature type="domain" description="C2H2-type" evidence="9">
    <location>
        <begin position="278"/>
        <end position="305"/>
    </location>
</feature>
<dbReference type="EMBL" id="JBEUOH010000031">
    <property type="protein sequence ID" value="KAL0852962.1"/>
    <property type="molecule type" value="Genomic_DNA"/>
</dbReference>
<dbReference type="Gene3D" id="3.40.1800.20">
    <property type="match status" value="1"/>
</dbReference>
<organism evidence="11 12">
    <name type="scientific">Loxostege sticticalis</name>
    <name type="common">Beet webworm moth</name>
    <dbReference type="NCBI Taxonomy" id="481309"/>
    <lineage>
        <taxon>Eukaryota</taxon>
        <taxon>Metazoa</taxon>
        <taxon>Ecdysozoa</taxon>
        <taxon>Arthropoda</taxon>
        <taxon>Hexapoda</taxon>
        <taxon>Insecta</taxon>
        <taxon>Pterygota</taxon>
        <taxon>Neoptera</taxon>
        <taxon>Endopterygota</taxon>
        <taxon>Lepidoptera</taxon>
        <taxon>Glossata</taxon>
        <taxon>Ditrysia</taxon>
        <taxon>Pyraloidea</taxon>
        <taxon>Crambidae</taxon>
        <taxon>Pyraustinae</taxon>
        <taxon>Loxostege</taxon>
    </lineage>
</organism>
<feature type="domain" description="C2H2-type" evidence="9">
    <location>
        <begin position="248"/>
        <end position="276"/>
    </location>
</feature>
<keyword evidence="4 7" id="KW-0863">Zinc-finger</keyword>
<evidence type="ECO:0000259" key="10">
    <source>
        <dbReference type="PROSITE" id="PS51915"/>
    </source>
</evidence>
<dbReference type="PROSITE" id="PS00028">
    <property type="entry name" value="ZINC_FINGER_C2H2_1"/>
    <property type="match status" value="5"/>
</dbReference>
<dbReference type="PROSITE" id="PS50157">
    <property type="entry name" value="ZINC_FINGER_C2H2_2"/>
    <property type="match status" value="5"/>
</dbReference>
<comment type="subcellular location">
    <subcellularLocation>
        <location evidence="1">Nucleus</location>
    </subcellularLocation>
</comment>
<evidence type="ECO:0000259" key="9">
    <source>
        <dbReference type="PROSITE" id="PS50157"/>
    </source>
</evidence>
<dbReference type="Pfam" id="PF00096">
    <property type="entry name" value="zf-C2H2"/>
    <property type="match status" value="2"/>
</dbReference>
<evidence type="ECO:0000256" key="5">
    <source>
        <dbReference type="ARBA" id="ARBA00022833"/>
    </source>
</evidence>
<feature type="domain" description="C2H2-type" evidence="9">
    <location>
        <begin position="220"/>
        <end position="247"/>
    </location>
</feature>
<evidence type="ECO:0000256" key="1">
    <source>
        <dbReference type="ARBA" id="ARBA00004123"/>
    </source>
</evidence>
<feature type="domain" description="C2H2-type" evidence="9">
    <location>
        <begin position="306"/>
        <end position="334"/>
    </location>
</feature>
<dbReference type="EMBL" id="JBEUOH010000031">
    <property type="protein sequence ID" value="KAL0852961.1"/>
    <property type="molecule type" value="Genomic_DNA"/>
</dbReference>
<evidence type="ECO:0000313" key="12">
    <source>
        <dbReference type="Proteomes" id="UP001549920"/>
    </source>
</evidence>
<evidence type="ECO:0000256" key="8">
    <source>
        <dbReference type="PROSITE-ProRule" id="PRU01263"/>
    </source>
</evidence>
<evidence type="ECO:0000256" key="7">
    <source>
        <dbReference type="PROSITE-ProRule" id="PRU00042"/>
    </source>
</evidence>
<feature type="binding site" evidence="8">
    <location>
        <position position="68"/>
    </location>
    <ligand>
        <name>Zn(2+)</name>
        <dbReference type="ChEBI" id="CHEBI:29105"/>
    </ligand>
</feature>
<reference evidence="11 12" key="1">
    <citation type="submission" date="2024-06" db="EMBL/GenBank/DDBJ databases">
        <title>A chromosome-level genome assembly of beet webworm, Loxostege sticticalis.</title>
        <authorList>
            <person name="Zhang Y."/>
        </authorList>
    </citation>
    <scope>NUCLEOTIDE SEQUENCE [LARGE SCALE GENOMIC DNA]</scope>
    <source>
        <strain evidence="11">AQ026</strain>
        <tissue evidence="11">Whole body</tissue>
    </source>
</reference>
<evidence type="ECO:0000256" key="2">
    <source>
        <dbReference type="ARBA" id="ARBA00022723"/>
    </source>
</evidence>
<dbReference type="InterPro" id="IPR013087">
    <property type="entry name" value="Znf_C2H2_type"/>
</dbReference>
<dbReference type="Pfam" id="PF07776">
    <property type="entry name" value="zf-AD"/>
    <property type="match status" value="1"/>
</dbReference>
<keyword evidence="5 8" id="KW-0862">Zinc</keyword>
<keyword evidence="2 8" id="KW-0479">Metal-binding</keyword>
<dbReference type="InterPro" id="IPR036236">
    <property type="entry name" value="Znf_C2H2_sf"/>
</dbReference>
<dbReference type="Proteomes" id="UP001549920">
    <property type="component" value="Unassembled WGS sequence"/>
</dbReference>
<feature type="binding site" evidence="8">
    <location>
        <position position="65"/>
    </location>
    <ligand>
        <name>Zn(2+)</name>
        <dbReference type="ChEBI" id="CHEBI:29105"/>
    </ligand>
</feature>
<keyword evidence="6" id="KW-0539">Nucleus</keyword>
<dbReference type="PROSITE" id="PS51915">
    <property type="entry name" value="ZAD"/>
    <property type="match status" value="1"/>
</dbReference>
<dbReference type="SUPFAM" id="SSF57667">
    <property type="entry name" value="beta-beta-alpha zinc fingers"/>
    <property type="match status" value="3"/>
</dbReference>
<protein>
    <submittedName>
        <fullName evidence="11">Uncharacterized protein</fullName>
    </submittedName>
</protein>
<evidence type="ECO:0000313" key="11">
    <source>
        <dbReference type="EMBL" id="KAL0852961.1"/>
    </source>
</evidence>
<proteinExistence type="predicted"/>
<dbReference type="SUPFAM" id="SSF57716">
    <property type="entry name" value="Glucocorticoid receptor-like (DNA-binding domain)"/>
    <property type="match status" value="1"/>
</dbReference>
<keyword evidence="3" id="KW-0677">Repeat</keyword>
<dbReference type="SMART" id="SM00355">
    <property type="entry name" value="ZnF_C2H2"/>
    <property type="match status" value="6"/>
</dbReference>
<dbReference type="InterPro" id="IPR012934">
    <property type="entry name" value="Znf_AD"/>
</dbReference>
<feature type="binding site" evidence="8">
    <location>
        <position position="25"/>
    </location>
    <ligand>
        <name>Zn(2+)</name>
        <dbReference type="ChEBI" id="CHEBI:29105"/>
    </ligand>
</feature>
<gene>
    <name evidence="11" type="ORF">ABMA27_012751</name>
</gene>
<dbReference type="SMART" id="SM00868">
    <property type="entry name" value="zf-AD"/>
    <property type="match status" value="1"/>
</dbReference>
<dbReference type="PANTHER" id="PTHR24376">
    <property type="entry name" value="ZINC FINGER PROTEIN"/>
    <property type="match status" value="1"/>
</dbReference>
<sequence>MTTKKTNECNKVKTELNIMDTCRVCMFKHLQMSYIFDTDCDIIEKILYCTGIQITKDDGLPSQICNNCVNDLAIAYKFKTSCILANNTYQKLLKEGIKTEIEYNDSDGYSDDIFEVKKEQIDEETECYIPAEKQQVKRGPRGPYKKKDNSKQRPLRKYKFRKLWCATCKISFKTKQEKDDHQKIGHNSEPETSICEHCGKLFKNMSSMYSHMRTHLPPKYACDQCDYKATFKHDLAKHLLMHAGLKLYQCQMCASRYRTASGLSQHIHREHEGVPKRFQCELCEKGFFDRTKYSRHMDSHNNIKRFECEVCHSSFTRRCYWKKHRLLKHNIVMPRQRPGRQKINLIVGGGDKTENPVM</sequence>
<accession>A0ABR3GZN6</accession>
<feature type="binding site" evidence="8">
    <location>
        <position position="22"/>
    </location>
    <ligand>
        <name>Zn(2+)</name>
        <dbReference type="ChEBI" id="CHEBI:29105"/>
    </ligand>
</feature>
<evidence type="ECO:0000256" key="4">
    <source>
        <dbReference type="ARBA" id="ARBA00022771"/>
    </source>
</evidence>
<comment type="caution">
    <text evidence="11">The sequence shown here is derived from an EMBL/GenBank/DDBJ whole genome shotgun (WGS) entry which is preliminary data.</text>
</comment>